<dbReference type="NCBIfam" id="TIGR00121">
    <property type="entry name" value="birA_ligase"/>
    <property type="match status" value="1"/>
</dbReference>
<reference evidence="7" key="2">
    <citation type="submission" date="2021-04" db="EMBL/GenBank/DDBJ databases">
        <authorList>
            <person name="Gilroy R."/>
        </authorList>
    </citation>
    <scope>NUCLEOTIDE SEQUENCE</scope>
    <source>
        <strain evidence="7">ChiBcec2-3848</strain>
    </source>
</reference>
<dbReference type="Pfam" id="PF03099">
    <property type="entry name" value="BPL_LplA_LipB"/>
    <property type="match status" value="1"/>
</dbReference>
<dbReference type="CDD" id="cd16442">
    <property type="entry name" value="BPL"/>
    <property type="match status" value="1"/>
</dbReference>
<dbReference type="Proteomes" id="UP000823886">
    <property type="component" value="Unassembled WGS sequence"/>
</dbReference>
<evidence type="ECO:0000313" key="8">
    <source>
        <dbReference type="Proteomes" id="UP000823886"/>
    </source>
</evidence>
<name>A0A9D2PSQ7_9FIRM</name>
<dbReference type="PROSITE" id="PS51733">
    <property type="entry name" value="BPL_LPL_CATALYTIC"/>
    <property type="match status" value="1"/>
</dbReference>
<evidence type="ECO:0000256" key="4">
    <source>
        <dbReference type="ARBA" id="ARBA00023267"/>
    </source>
</evidence>
<dbReference type="AlphaFoldDB" id="A0A9D2PSQ7"/>
<dbReference type="GO" id="GO:0004077">
    <property type="term" value="F:biotin--[biotin carboxyl-carrier protein] ligase activity"/>
    <property type="evidence" value="ECO:0007669"/>
    <property type="project" value="UniProtKB-EC"/>
</dbReference>
<proteinExistence type="predicted"/>
<dbReference type="EC" id="6.3.4.15" evidence="5"/>
<dbReference type="Gene3D" id="2.30.30.100">
    <property type="match status" value="1"/>
</dbReference>
<dbReference type="SUPFAM" id="SSF50037">
    <property type="entry name" value="C-terminal domain of transcriptional repressors"/>
    <property type="match status" value="1"/>
</dbReference>
<dbReference type="InterPro" id="IPR045864">
    <property type="entry name" value="aa-tRNA-synth_II/BPL/LPL"/>
</dbReference>
<dbReference type="GO" id="GO:0016740">
    <property type="term" value="F:transferase activity"/>
    <property type="evidence" value="ECO:0007669"/>
    <property type="project" value="UniProtKB-ARBA"/>
</dbReference>
<dbReference type="EMBL" id="DWVZ01000232">
    <property type="protein sequence ID" value="HJC65061.1"/>
    <property type="molecule type" value="Genomic_DNA"/>
</dbReference>
<dbReference type="InterPro" id="IPR008988">
    <property type="entry name" value="Transcriptional_repressor_C"/>
</dbReference>
<keyword evidence="2" id="KW-0547">Nucleotide-binding</keyword>
<evidence type="ECO:0000259" key="6">
    <source>
        <dbReference type="PROSITE" id="PS51733"/>
    </source>
</evidence>
<keyword evidence="4" id="KW-0092">Biotin</keyword>
<dbReference type="PANTHER" id="PTHR12835">
    <property type="entry name" value="BIOTIN PROTEIN LIGASE"/>
    <property type="match status" value="1"/>
</dbReference>
<dbReference type="GO" id="GO:0005737">
    <property type="term" value="C:cytoplasm"/>
    <property type="evidence" value="ECO:0007669"/>
    <property type="project" value="TreeGrafter"/>
</dbReference>
<dbReference type="InterPro" id="IPR004408">
    <property type="entry name" value="Biotin_CoA_COase_ligase"/>
</dbReference>
<protein>
    <recommendedName>
        <fullName evidence="5">biotin--[biotin carboxyl-carrier protein] ligase</fullName>
        <ecNumber evidence="5">6.3.4.15</ecNumber>
    </recommendedName>
</protein>
<feature type="domain" description="BPL/LPL catalytic" evidence="6">
    <location>
        <begin position="15"/>
        <end position="206"/>
    </location>
</feature>
<dbReference type="GO" id="GO:0005524">
    <property type="term" value="F:ATP binding"/>
    <property type="evidence" value="ECO:0007669"/>
    <property type="project" value="UniProtKB-KW"/>
</dbReference>
<evidence type="ECO:0000256" key="3">
    <source>
        <dbReference type="ARBA" id="ARBA00022840"/>
    </source>
</evidence>
<dbReference type="InterPro" id="IPR003142">
    <property type="entry name" value="BPL_C"/>
</dbReference>
<dbReference type="PANTHER" id="PTHR12835:SF5">
    <property type="entry name" value="BIOTIN--PROTEIN LIGASE"/>
    <property type="match status" value="1"/>
</dbReference>
<accession>A0A9D2PSQ7</accession>
<keyword evidence="3" id="KW-0067">ATP-binding</keyword>
<sequence length="277" mass="30817">MDFTEDLLRQLKTKKLAQSVCWKPEVDSTNTWAKQAGREALLRGDDSLDGALFAAGCQTGGKGRFGRVWTSPAGENLYMTLLLLRPGVKPENASQLTLVMGLAVAQAANEILEASGCSRRAGIKWPNDVVVSGRKICGILTEMQIKEEKAEAILIGVGINVNQKEFPPELLDKATSLSLQIGEEQSLTRTAARTLEYFEKDYEQFCETQDLSRLREDYERLLLNKDQQVRIQEKDREYCAVAKGITDTGELLVEEETGTVRKIFSGEVSVRGLYSYV</sequence>
<evidence type="ECO:0000256" key="1">
    <source>
        <dbReference type="ARBA" id="ARBA00022598"/>
    </source>
</evidence>
<dbReference type="InterPro" id="IPR004143">
    <property type="entry name" value="BPL_LPL_catalytic"/>
</dbReference>
<comment type="caution">
    <text evidence="7">The sequence shown here is derived from an EMBL/GenBank/DDBJ whole genome shotgun (WGS) entry which is preliminary data.</text>
</comment>
<dbReference type="SUPFAM" id="SSF55681">
    <property type="entry name" value="Class II aaRS and biotin synthetases"/>
    <property type="match status" value="1"/>
</dbReference>
<dbReference type="Pfam" id="PF02237">
    <property type="entry name" value="BPL_C"/>
    <property type="match status" value="1"/>
</dbReference>
<dbReference type="Gene3D" id="3.30.930.10">
    <property type="entry name" value="Bira Bifunctional Protein, Domain 2"/>
    <property type="match status" value="1"/>
</dbReference>
<evidence type="ECO:0000256" key="5">
    <source>
        <dbReference type="ARBA" id="ARBA00024227"/>
    </source>
</evidence>
<reference evidence="7" key="1">
    <citation type="journal article" date="2021" name="PeerJ">
        <title>Extensive microbial diversity within the chicken gut microbiome revealed by metagenomics and culture.</title>
        <authorList>
            <person name="Gilroy R."/>
            <person name="Ravi A."/>
            <person name="Getino M."/>
            <person name="Pursley I."/>
            <person name="Horton D.L."/>
            <person name="Alikhan N.F."/>
            <person name="Baker D."/>
            <person name="Gharbi K."/>
            <person name="Hall N."/>
            <person name="Watson M."/>
            <person name="Adriaenssens E.M."/>
            <person name="Foster-Nyarko E."/>
            <person name="Jarju S."/>
            <person name="Secka A."/>
            <person name="Antonio M."/>
            <person name="Oren A."/>
            <person name="Chaudhuri R.R."/>
            <person name="La Ragione R."/>
            <person name="Hildebrand F."/>
            <person name="Pallen M.J."/>
        </authorList>
    </citation>
    <scope>NUCLEOTIDE SEQUENCE</scope>
    <source>
        <strain evidence="7">ChiBcec2-3848</strain>
    </source>
</reference>
<gene>
    <name evidence="7" type="ORF">H9753_15825</name>
</gene>
<evidence type="ECO:0000256" key="2">
    <source>
        <dbReference type="ARBA" id="ARBA00022741"/>
    </source>
</evidence>
<evidence type="ECO:0000313" key="7">
    <source>
        <dbReference type="EMBL" id="HJC65061.1"/>
    </source>
</evidence>
<organism evidence="7 8">
    <name type="scientific">Candidatus Blautia merdavium</name>
    <dbReference type="NCBI Taxonomy" id="2838494"/>
    <lineage>
        <taxon>Bacteria</taxon>
        <taxon>Bacillati</taxon>
        <taxon>Bacillota</taxon>
        <taxon>Clostridia</taxon>
        <taxon>Lachnospirales</taxon>
        <taxon>Lachnospiraceae</taxon>
        <taxon>Blautia</taxon>
    </lineage>
</organism>
<keyword evidence="1 7" id="KW-0436">Ligase</keyword>
<dbReference type="GO" id="GO:0009249">
    <property type="term" value="P:protein lipoylation"/>
    <property type="evidence" value="ECO:0007669"/>
    <property type="project" value="UniProtKB-ARBA"/>
</dbReference>